<keyword evidence="1" id="KW-0472">Membrane</keyword>
<dbReference type="Proteomes" id="UP000011014">
    <property type="component" value="Unassembled WGS sequence"/>
</dbReference>
<dbReference type="AlphaFoldDB" id="E4Y889"/>
<accession>E4Y889</accession>
<evidence type="ECO:0000256" key="1">
    <source>
        <dbReference type="SAM" id="Phobius"/>
    </source>
</evidence>
<proteinExistence type="predicted"/>
<protein>
    <submittedName>
        <fullName evidence="2">Uncharacterized protein</fullName>
    </submittedName>
</protein>
<evidence type="ECO:0000313" key="3">
    <source>
        <dbReference type="EMBL" id="CBY34453.1"/>
    </source>
</evidence>
<reference evidence="2" key="1">
    <citation type="journal article" date="2010" name="Science">
        <title>Plasticity of animal genome architecture unmasked by rapid evolution of a pelagic tunicate.</title>
        <authorList>
            <person name="Denoeud F."/>
            <person name="Henriet S."/>
            <person name="Mungpakdee S."/>
            <person name="Aury J.M."/>
            <person name="Da Silva C."/>
            <person name="Brinkmann H."/>
            <person name="Mikhaleva J."/>
            <person name="Olsen L.C."/>
            <person name="Jubin C."/>
            <person name="Canestro C."/>
            <person name="Bouquet J.M."/>
            <person name="Danks G."/>
            <person name="Poulain J."/>
            <person name="Campsteijn C."/>
            <person name="Adamski M."/>
            <person name="Cross I."/>
            <person name="Yadetie F."/>
            <person name="Muffato M."/>
            <person name="Louis A."/>
            <person name="Butcher S."/>
            <person name="Tsagkogeorga G."/>
            <person name="Konrad A."/>
            <person name="Singh S."/>
            <person name="Jensen M.F."/>
            <person name="Cong E.H."/>
            <person name="Eikeseth-Otteraa H."/>
            <person name="Noel B."/>
            <person name="Anthouard V."/>
            <person name="Porcel B.M."/>
            <person name="Kachouri-Lafond R."/>
            <person name="Nishino A."/>
            <person name="Ugolini M."/>
            <person name="Chourrout P."/>
            <person name="Nishida H."/>
            <person name="Aasland R."/>
            <person name="Huzurbazar S."/>
            <person name="Westhof E."/>
            <person name="Delsuc F."/>
            <person name="Lehrach H."/>
            <person name="Reinhardt R."/>
            <person name="Weissenbach J."/>
            <person name="Roy S.W."/>
            <person name="Artiguenave F."/>
            <person name="Postlethwait J.H."/>
            <person name="Manak J.R."/>
            <person name="Thompson E.M."/>
            <person name="Jaillon O."/>
            <person name="Du Pasquier L."/>
            <person name="Boudinot P."/>
            <person name="Liberles D.A."/>
            <person name="Volff J.N."/>
            <person name="Philippe H."/>
            <person name="Lenhard B."/>
            <person name="Roest Crollius H."/>
            <person name="Wincker P."/>
            <person name="Chourrout D."/>
        </authorList>
    </citation>
    <scope>NUCLEOTIDE SEQUENCE [LARGE SCALE GENOMIC DNA]</scope>
</reference>
<organism evidence="2">
    <name type="scientific">Oikopleura dioica</name>
    <name type="common">Tunicate</name>
    <dbReference type="NCBI Taxonomy" id="34765"/>
    <lineage>
        <taxon>Eukaryota</taxon>
        <taxon>Metazoa</taxon>
        <taxon>Chordata</taxon>
        <taxon>Tunicata</taxon>
        <taxon>Appendicularia</taxon>
        <taxon>Copelata</taxon>
        <taxon>Oikopleuridae</taxon>
        <taxon>Oikopleura</taxon>
    </lineage>
</organism>
<gene>
    <name evidence="3" type="ORF">GSOID_T00024477001</name>
    <name evidence="2" type="ORF">GSOID_T00029055001</name>
</gene>
<dbReference type="EMBL" id="FN654509">
    <property type="protein sequence ID" value="CBY34453.1"/>
    <property type="molecule type" value="Genomic_DNA"/>
</dbReference>
<feature type="transmembrane region" description="Helical" evidence="1">
    <location>
        <begin position="110"/>
        <end position="130"/>
    </location>
</feature>
<sequence length="138" mass="15616">MILNERQLKKFKSLKWLHPHSISGAIVLVVGFLITASSIIGNYYLVNSHFLHVYLLACALNSIFGAIILKGPPDVRLGFKFGIALQLSLVYICFRVRPAQLHFALNFIPLGWLDKLIAINLLVLVTYSAIRRREEHFG</sequence>
<evidence type="ECO:0000313" key="2">
    <source>
        <dbReference type="EMBL" id="CBY31839.1"/>
    </source>
</evidence>
<feature type="transmembrane region" description="Helical" evidence="1">
    <location>
        <begin position="21"/>
        <end position="45"/>
    </location>
</feature>
<feature type="transmembrane region" description="Helical" evidence="1">
    <location>
        <begin position="51"/>
        <end position="69"/>
    </location>
</feature>
<keyword evidence="1" id="KW-1133">Transmembrane helix</keyword>
<dbReference type="EMBL" id="FN654319">
    <property type="protein sequence ID" value="CBY31839.1"/>
    <property type="molecule type" value="Genomic_DNA"/>
</dbReference>
<feature type="transmembrane region" description="Helical" evidence="1">
    <location>
        <begin position="81"/>
        <end position="98"/>
    </location>
</feature>
<name>E4Y889_OIKDI</name>
<keyword evidence="1" id="KW-0812">Transmembrane</keyword>